<reference evidence="1 2" key="1">
    <citation type="submission" date="2015-08" db="EMBL/GenBank/DDBJ databases">
        <title>Genome sequencing of Penicillium nordicum.</title>
        <authorList>
            <person name="Nguyen H.D."/>
            <person name="Seifert K.A."/>
        </authorList>
    </citation>
    <scope>NUCLEOTIDE SEQUENCE [LARGE SCALE GENOMIC DNA]</scope>
    <source>
        <strain evidence="1 2">DAOMC 185683</strain>
    </source>
</reference>
<protein>
    <submittedName>
        <fullName evidence="1">Uncharacterized protein</fullName>
    </submittedName>
</protein>
<accession>A0A0M8PHA8</accession>
<comment type="caution">
    <text evidence="1">The sequence shown here is derived from an EMBL/GenBank/DDBJ whole genome shotgun (WGS) entry which is preliminary data.</text>
</comment>
<evidence type="ECO:0000313" key="2">
    <source>
        <dbReference type="Proteomes" id="UP000037696"/>
    </source>
</evidence>
<dbReference type="Proteomes" id="UP000037696">
    <property type="component" value="Unassembled WGS sequence"/>
</dbReference>
<evidence type="ECO:0000313" key="1">
    <source>
        <dbReference type="EMBL" id="KOS48664.1"/>
    </source>
</evidence>
<sequence length="172" mass="19814">MDNIHGIMIDEYRRRLLLPNSRVAIAGSSARAISKGWVYRQWCSVLFKRTDTKKLSLWSIYLAERKKKVNAYCYAKCIGPILGIFAEQPQAIELSRMDINWIVRPARKRSDNCARHLSTQQAKSLDRGEPLAAVWRCTSKPLAKGDIPQSVFHNFHSCQAVPLKQRSVQMWR</sequence>
<gene>
    <name evidence="1" type="ORF">ACN38_g426</name>
</gene>
<dbReference type="AlphaFoldDB" id="A0A0M8PHA8"/>
<name>A0A0M8PHA8_9EURO</name>
<dbReference type="EMBL" id="LHQQ01000003">
    <property type="protein sequence ID" value="KOS48664.1"/>
    <property type="molecule type" value="Genomic_DNA"/>
</dbReference>
<keyword evidence="2" id="KW-1185">Reference proteome</keyword>
<proteinExistence type="predicted"/>
<organism evidence="1 2">
    <name type="scientific">Penicillium nordicum</name>
    <dbReference type="NCBI Taxonomy" id="229535"/>
    <lineage>
        <taxon>Eukaryota</taxon>
        <taxon>Fungi</taxon>
        <taxon>Dikarya</taxon>
        <taxon>Ascomycota</taxon>
        <taxon>Pezizomycotina</taxon>
        <taxon>Eurotiomycetes</taxon>
        <taxon>Eurotiomycetidae</taxon>
        <taxon>Eurotiales</taxon>
        <taxon>Aspergillaceae</taxon>
        <taxon>Penicillium</taxon>
    </lineage>
</organism>